<gene>
    <name evidence="17" type="ORF">C4520_02495</name>
</gene>
<dbReference type="Gene3D" id="3.10.560.10">
    <property type="entry name" value="Outer membrane lipoprotein wza domain like"/>
    <property type="match status" value="1"/>
</dbReference>
<dbReference type="AlphaFoldDB" id="A0A3A4P2W6"/>
<dbReference type="InterPro" id="IPR003715">
    <property type="entry name" value="Poly_export_N"/>
</dbReference>
<comment type="subcellular location">
    <subcellularLocation>
        <location evidence="1">Cell outer membrane</location>
        <topology evidence="1">Multi-pass membrane protein</topology>
    </subcellularLocation>
</comment>
<keyword evidence="8" id="KW-0625">Polysaccharide transport</keyword>
<dbReference type="Proteomes" id="UP000265882">
    <property type="component" value="Unassembled WGS sequence"/>
</dbReference>
<evidence type="ECO:0000256" key="6">
    <source>
        <dbReference type="ARBA" id="ARBA00022692"/>
    </source>
</evidence>
<dbReference type="InterPro" id="IPR049712">
    <property type="entry name" value="Poly_export"/>
</dbReference>
<keyword evidence="3" id="KW-0813">Transport</keyword>
<accession>A0A3A4P2W6</accession>
<dbReference type="Pfam" id="PF22461">
    <property type="entry name" value="SLBB_2"/>
    <property type="match status" value="1"/>
</dbReference>
<keyword evidence="14" id="KW-0449">Lipoprotein</keyword>
<evidence type="ECO:0000313" key="17">
    <source>
        <dbReference type="EMBL" id="RJP25492.1"/>
    </source>
</evidence>
<reference evidence="17 18" key="1">
    <citation type="journal article" date="2017" name="ISME J.">
        <title>Energy and carbon metabolisms in a deep terrestrial subsurface fluid microbial community.</title>
        <authorList>
            <person name="Momper L."/>
            <person name="Jungbluth S.P."/>
            <person name="Lee M.D."/>
            <person name="Amend J.P."/>
        </authorList>
    </citation>
    <scope>NUCLEOTIDE SEQUENCE [LARGE SCALE GENOMIC DNA]</scope>
    <source>
        <strain evidence="17">SURF_5</strain>
    </source>
</reference>
<name>A0A3A4P2W6_ABYX5</name>
<sequence>MRIRREAFQTVVSALVIILFCLNVMGCETPGFFSKEEPVVAAPAAPAPAAVDVAPQLSGFTLGPGDKIAISVWNNPELSQQVTVSPSGDVALSFLGHVTVTGKTARELTQLLTAEYERYYVEPVVALNVESSFSNKVTVLGEVLNPGVFAIDGQMRLIDGVAAASGYLPSAELKSVALLRKDGDKLEARLINLRDFLREGDFSQNPLLQKGDVVFVPSSFIAEVDDFFGHLYNIVHPIVETERGIALIPAVEDAFEGDQNRNNVIISR</sequence>
<dbReference type="GO" id="GO:0015159">
    <property type="term" value="F:polysaccharide transmembrane transporter activity"/>
    <property type="evidence" value="ECO:0007669"/>
    <property type="project" value="InterPro"/>
</dbReference>
<dbReference type="GO" id="GO:0009279">
    <property type="term" value="C:cell outer membrane"/>
    <property type="evidence" value="ECO:0007669"/>
    <property type="project" value="UniProtKB-SubCell"/>
</dbReference>
<feature type="domain" description="Polysaccharide export protein N-terminal" evidence="15">
    <location>
        <begin position="57"/>
        <end position="129"/>
    </location>
</feature>
<evidence type="ECO:0000256" key="8">
    <source>
        <dbReference type="ARBA" id="ARBA00023047"/>
    </source>
</evidence>
<evidence type="ECO:0000259" key="15">
    <source>
        <dbReference type="Pfam" id="PF02563"/>
    </source>
</evidence>
<dbReference type="Pfam" id="PF02563">
    <property type="entry name" value="Poly_export"/>
    <property type="match status" value="1"/>
</dbReference>
<keyword evidence="10" id="KW-0626">Porin</keyword>
<evidence type="ECO:0000256" key="5">
    <source>
        <dbReference type="ARBA" id="ARBA00022597"/>
    </source>
</evidence>
<evidence type="ECO:0000256" key="13">
    <source>
        <dbReference type="ARBA" id="ARBA00023237"/>
    </source>
</evidence>
<dbReference type="GO" id="GO:0006811">
    <property type="term" value="P:monoatomic ion transport"/>
    <property type="evidence" value="ECO:0007669"/>
    <property type="project" value="UniProtKB-KW"/>
</dbReference>
<evidence type="ECO:0000259" key="16">
    <source>
        <dbReference type="Pfam" id="PF22461"/>
    </source>
</evidence>
<evidence type="ECO:0000256" key="14">
    <source>
        <dbReference type="ARBA" id="ARBA00023288"/>
    </source>
</evidence>
<keyword evidence="4" id="KW-1134">Transmembrane beta strand</keyword>
<dbReference type="PANTHER" id="PTHR33619">
    <property type="entry name" value="POLYSACCHARIDE EXPORT PROTEIN GFCE-RELATED"/>
    <property type="match status" value="1"/>
</dbReference>
<dbReference type="EMBL" id="QZKU01000022">
    <property type="protein sequence ID" value="RJP25492.1"/>
    <property type="molecule type" value="Genomic_DNA"/>
</dbReference>
<keyword evidence="11" id="KW-0472">Membrane</keyword>
<dbReference type="InterPro" id="IPR054765">
    <property type="entry name" value="SLBB_dom"/>
</dbReference>
<evidence type="ECO:0000256" key="4">
    <source>
        <dbReference type="ARBA" id="ARBA00022452"/>
    </source>
</evidence>
<keyword evidence="12" id="KW-0564">Palmitate</keyword>
<comment type="caution">
    <text evidence="17">The sequence shown here is derived from an EMBL/GenBank/DDBJ whole genome shotgun (WGS) entry which is preliminary data.</text>
</comment>
<dbReference type="Gene3D" id="3.30.1950.10">
    <property type="entry name" value="wza like domain"/>
    <property type="match status" value="1"/>
</dbReference>
<organism evidence="17 18">
    <name type="scientific">Abyssobacteria bacterium (strain SURF_5)</name>
    <dbReference type="NCBI Taxonomy" id="2093360"/>
    <lineage>
        <taxon>Bacteria</taxon>
        <taxon>Pseudomonadati</taxon>
        <taxon>Candidatus Hydrogenedentota</taxon>
        <taxon>Candidatus Abyssobacteria</taxon>
    </lineage>
</organism>
<keyword evidence="13" id="KW-0998">Cell outer membrane</keyword>
<dbReference type="PANTHER" id="PTHR33619:SF3">
    <property type="entry name" value="POLYSACCHARIDE EXPORT PROTEIN GFCE-RELATED"/>
    <property type="match status" value="1"/>
</dbReference>
<evidence type="ECO:0000256" key="9">
    <source>
        <dbReference type="ARBA" id="ARBA00023065"/>
    </source>
</evidence>
<keyword evidence="5" id="KW-0762">Sugar transport</keyword>
<comment type="similarity">
    <text evidence="2">Belongs to the BexD/CtrA/VexA family.</text>
</comment>
<proteinExistence type="inferred from homology"/>
<evidence type="ECO:0000256" key="7">
    <source>
        <dbReference type="ARBA" id="ARBA00022729"/>
    </source>
</evidence>
<keyword evidence="9" id="KW-0406">Ion transport</keyword>
<evidence type="ECO:0000256" key="12">
    <source>
        <dbReference type="ARBA" id="ARBA00023139"/>
    </source>
</evidence>
<keyword evidence="7" id="KW-0732">Signal</keyword>
<evidence type="ECO:0000256" key="1">
    <source>
        <dbReference type="ARBA" id="ARBA00004571"/>
    </source>
</evidence>
<evidence type="ECO:0000313" key="18">
    <source>
        <dbReference type="Proteomes" id="UP000265882"/>
    </source>
</evidence>
<dbReference type="GO" id="GO:0015288">
    <property type="term" value="F:porin activity"/>
    <property type="evidence" value="ECO:0007669"/>
    <property type="project" value="UniProtKB-KW"/>
</dbReference>
<dbReference type="GO" id="GO:0046930">
    <property type="term" value="C:pore complex"/>
    <property type="evidence" value="ECO:0007669"/>
    <property type="project" value="UniProtKB-KW"/>
</dbReference>
<protein>
    <submittedName>
        <fullName evidence="17">Uncharacterized protein</fullName>
    </submittedName>
</protein>
<evidence type="ECO:0000256" key="2">
    <source>
        <dbReference type="ARBA" id="ARBA00009450"/>
    </source>
</evidence>
<evidence type="ECO:0000256" key="10">
    <source>
        <dbReference type="ARBA" id="ARBA00023114"/>
    </source>
</evidence>
<evidence type="ECO:0000256" key="11">
    <source>
        <dbReference type="ARBA" id="ARBA00023136"/>
    </source>
</evidence>
<evidence type="ECO:0000256" key="3">
    <source>
        <dbReference type="ARBA" id="ARBA00022448"/>
    </source>
</evidence>
<feature type="domain" description="SLBB" evidence="16">
    <location>
        <begin position="136"/>
        <end position="216"/>
    </location>
</feature>
<keyword evidence="6" id="KW-0812">Transmembrane</keyword>